<protein>
    <submittedName>
        <fullName evidence="6">Nitrate ABC transporter substrate-binding protein</fullName>
    </submittedName>
</protein>
<dbReference type="SUPFAM" id="SSF53850">
    <property type="entry name" value="Periplasmic binding protein-like II"/>
    <property type="match status" value="1"/>
</dbReference>
<comment type="caution">
    <text evidence="6">The sequence shown here is derived from an EMBL/GenBank/DDBJ whole genome shotgun (WGS) entry which is preliminary data.</text>
</comment>
<dbReference type="InterPro" id="IPR001638">
    <property type="entry name" value="Solute-binding_3/MltF_N"/>
</dbReference>
<dbReference type="Gene3D" id="3.40.190.10">
    <property type="entry name" value="Periplasmic binding protein-like II"/>
    <property type="match status" value="2"/>
</dbReference>
<dbReference type="SMART" id="SM00062">
    <property type="entry name" value="PBPb"/>
    <property type="match status" value="1"/>
</dbReference>
<name>A0A261TRE7_9BORD</name>
<proteinExistence type="inferred from homology"/>
<evidence type="ECO:0000259" key="5">
    <source>
        <dbReference type="SMART" id="SM00062"/>
    </source>
</evidence>
<comment type="similarity">
    <text evidence="2">Belongs to the bacterial solute-binding protein SsuA/TauA family.</text>
</comment>
<gene>
    <name evidence="6" type="ORF">CAL25_10000</name>
</gene>
<dbReference type="PANTHER" id="PTHR30024">
    <property type="entry name" value="ALIPHATIC SULFONATES-BINDING PROTEIN-RELATED"/>
    <property type="match status" value="1"/>
</dbReference>
<dbReference type="EMBL" id="NEVP01000006">
    <property type="protein sequence ID" value="OZI51847.1"/>
    <property type="molecule type" value="Genomic_DNA"/>
</dbReference>
<dbReference type="RefSeq" id="WP_094799801.1">
    <property type="nucleotide sequence ID" value="NZ_NEVP01000006.1"/>
</dbReference>
<feature type="chain" id="PRO_5013283410" evidence="4">
    <location>
        <begin position="28"/>
        <end position="331"/>
    </location>
</feature>
<evidence type="ECO:0000256" key="1">
    <source>
        <dbReference type="ARBA" id="ARBA00004418"/>
    </source>
</evidence>
<accession>A0A261TRE7</accession>
<keyword evidence="7" id="KW-1185">Reference proteome</keyword>
<dbReference type="OrthoDB" id="9134331at2"/>
<organism evidence="6 7">
    <name type="scientific">Bordetella genomosp. 5</name>
    <dbReference type="NCBI Taxonomy" id="1395608"/>
    <lineage>
        <taxon>Bacteria</taxon>
        <taxon>Pseudomonadati</taxon>
        <taxon>Pseudomonadota</taxon>
        <taxon>Betaproteobacteria</taxon>
        <taxon>Burkholderiales</taxon>
        <taxon>Alcaligenaceae</taxon>
        <taxon>Bordetella</taxon>
    </lineage>
</organism>
<sequence length="331" mass="34823">MQLPAFLRTAATALAIAGALAAPSAHAADKVRIGYWSSGVSLGYGSVLEATDFLKQQGLDVQFVRFPDVNAPLRALASNSIDLAFGAPAAGVFSSAAEGVPIRVFAATQPADVQFVVPEGSPIKSLDQFRGKKIGMSPAGSSVAVIAGAVLAGNHNIGANDFSLVGGNESRLAQFLAQKQVDGAALRSVTVAQLKELKLTRLGSFAQEWQRLTGAPSVPYIGIGAVRAEFVAEHPEVVARVIAGLRNTLAWGDKHRDEVVGILQKSANLPEEDARIYAAQWNDMNRVAFEAADLATLKRQHEVFAAGGLIKGELPADLFVTGPYEAAKKLK</sequence>
<evidence type="ECO:0000313" key="7">
    <source>
        <dbReference type="Proteomes" id="UP000216913"/>
    </source>
</evidence>
<feature type="signal peptide" evidence="4">
    <location>
        <begin position="1"/>
        <end position="27"/>
    </location>
</feature>
<comment type="subcellular location">
    <subcellularLocation>
        <location evidence="1">Periplasm</location>
    </subcellularLocation>
</comment>
<dbReference type="Pfam" id="PF09084">
    <property type="entry name" value="NMT1"/>
    <property type="match status" value="1"/>
</dbReference>
<dbReference type="Proteomes" id="UP000216913">
    <property type="component" value="Unassembled WGS sequence"/>
</dbReference>
<evidence type="ECO:0000313" key="6">
    <source>
        <dbReference type="EMBL" id="OZI51847.1"/>
    </source>
</evidence>
<dbReference type="GO" id="GO:0042597">
    <property type="term" value="C:periplasmic space"/>
    <property type="evidence" value="ECO:0007669"/>
    <property type="project" value="UniProtKB-SubCell"/>
</dbReference>
<reference evidence="6 7" key="1">
    <citation type="submission" date="2017-05" db="EMBL/GenBank/DDBJ databases">
        <title>Complete and WGS of Bordetella genogroups.</title>
        <authorList>
            <person name="Spilker T."/>
            <person name="LiPuma J."/>
        </authorList>
    </citation>
    <scope>NUCLEOTIDE SEQUENCE [LARGE SCALE GENOMIC DNA]</scope>
    <source>
        <strain evidence="6 7">AU10456</strain>
    </source>
</reference>
<evidence type="ECO:0000256" key="2">
    <source>
        <dbReference type="ARBA" id="ARBA00010742"/>
    </source>
</evidence>
<dbReference type="InterPro" id="IPR015168">
    <property type="entry name" value="SsuA/THI5"/>
</dbReference>
<keyword evidence="3 4" id="KW-0732">Signal</keyword>
<dbReference type="PANTHER" id="PTHR30024:SF47">
    <property type="entry name" value="TAURINE-BINDING PERIPLASMIC PROTEIN"/>
    <property type="match status" value="1"/>
</dbReference>
<evidence type="ECO:0000256" key="4">
    <source>
        <dbReference type="SAM" id="SignalP"/>
    </source>
</evidence>
<evidence type="ECO:0000256" key="3">
    <source>
        <dbReference type="ARBA" id="ARBA00022729"/>
    </source>
</evidence>
<dbReference type="AlphaFoldDB" id="A0A261TRE7"/>
<feature type="domain" description="Solute-binding protein family 3/N-terminal" evidence="5">
    <location>
        <begin position="30"/>
        <end position="255"/>
    </location>
</feature>